<evidence type="ECO:0008006" key="3">
    <source>
        <dbReference type="Google" id="ProtNLM"/>
    </source>
</evidence>
<accession>A0ABR9FT17</accession>
<organism evidence="1 2">
    <name type="scientific">Pseudoalteromonas prydzensis</name>
    <dbReference type="NCBI Taxonomy" id="182141"/>
    <lineage>
        <taxon>Bacteria</taxon>
        <taxon>Pseudomonadati</taxon>
        <taxon>Pseudomonadota</taxon>
        <taxon>Gammaproteobacteria</taxon>
        <taxon>Alteromonadales</taxon>
        <taxon>Pseudoalteromonadaceae</taxon>
        <taxon>Pseudoalteromonas</taxon>
    </lineage>
</organism>
<dbReference type="RefSeq" id="WP_192543241.1">
    <property type="nucleotide sequence ID" value="NZ_RRZA01000158.1"/>
</dbReference>
<sequence length="390" mass="45837">MEDTQFKSPLFDATATWNGFSYQGKVGLYVCLKLINDALLRNEDIDEFCEQYSIEFEWLEDFSILQNNQYISHHQVKHYNDDKFSSYIDAIVTILSRQQGRISENDLFKYISYYVQINTTDFNKKEYIEILVSRLIEENVVDQSRFIIVNKLSNLDGYNDDVVTAVNNYLGDFITIKDQYLNGCVYVHTSKKIKIPNQDLSDYKDIKKSKVSLKDGSKRTLKNHNVICSFDSNSNYELTLDDAELTKKLICLAESILQHQNPTLVITHEILTIYVASIKDLIDKYVAQRHEDLNRDETIRLSEKVKRKLPFANILACLKMEIIDESNDYYWELICRENFENAFQKQIDFLDEENLVERRNLYRHYKTTDDKYIKQGKLALLLKALKPHLP</sequence>
<name>A0ABR9FT17_9GAMM</name>
<reference evidence="1 2" key="1">
    <citation type="submission" date="2020-07" db="EMBL/GenBank/DDBJ databases">
        <title>Halophilic bacteria isolated from french cheeses.</title>
        <authorList>
            <person name="Kothe C.I."/>
            <person name="Farah-Kraiem B."/>
            <person name="Renault P."/>
            <person name="Dridi B."/>
        </authorList>
    </citation>
    <scope>NUCLEOTIDE SEQUENCE [LARGE SCALE GENOMIC DNA]</scope>
    <source>
        <strain evidence="1 2">FME14</strain>
    </source>
</reference>
<keyword evidence="2" id="KW-1185">Reference proteome</keyword>
<proteinExistence type="predicted"/>
<evidence type="ECO:0000313" key="1">
    <source>
        <dbReference type="EMBL" id="MBE0459949.1"/>
    </source>
</evidence>
<dbReference type="EMBL" id="RRZA01000158">
    <property type="protein sequence ID" value="MBE0459949.1"/>
    <property type="molecule type" value="Genomic_DNA"/>
</dbReference>
<gene>
    <name evidence="1" type="ORF">EI167_21535</name>
</gene>
<comment type="caution">
    <text evidence="1">The sequence shown here is derived from an EMBL/GenBank/DDBJ whole genome shotgun (WGS) entry which is preliminary data.</text>
</comment>
<evidence type="ECO:0000313" key="2">
    <source>
        <dbReference type="Proteomes" id="UP000707245"/>
    </source>
</evidence>
<dbReference type="Proteomes" id="UP000707245">
    <property type="component" value="Unassembled WGS sequence"/>
</dbReference>
<protein>
    <recommendedName>
        <fullName evidence="3">CD-NTase associated protein 4-like DNA endonuclease domain-containing protein</fullName>
    </recommendedName>
</protein>